<evidence type="ECO:0000256" key="5">
    <source>
        <dbReference type="ARBA" id="ARBA00022741"/>
    </source>
</evidence>
<dbReference type="RefSeq" id="WP_146883880.1">
    <property type="nucleotide sequence ID" value="NZ_BJXB01000006.1"/>
</dbReference>
<evidence type="ECO:0000256" key="7">
    <source>
        <dbReference type="ARBA" id="ARBA00022967"/>
    </source>
</evidence>
<feature type="domain" description="ABC transporter" evidence="10">
    <location>
        <begin position="262"/>
        <end position="507"/>
    </location>
</feature>
<dbReference type="PANTHER" id="PTHR43790:SF4">
    <property type="entry name" value="GUANOSINE IMPORT ATP-BINDING PROTEIN NUPO"/>
    <property type="match status" value="1"/>
</dbReference>
<feature type="compositionally biased region" description="Polar residues" evidence="9">
    <location>
        <begin position="546"/>
        <end position="558"/>
    </location>
</feature>
<keyword evidence="8" id="KW-0472">Membrane</keyword>
<accession>A0A511MZS6</accession>
<evidence type="ECO:0000313" key="11">
    <source>
        <dbReference type="EMBL" id="GEM46059.1"/>
    </source>
</evidence>
<evidence type="ECO:0000256" key="9">
    <source>
        <dbReference type="SAM" id="MobiDB-lite"/>
    </source>
</evidence>
<dbReference type="OrthoDB" id="9771863at2"/>
<dbReference type="Proteomes" id="UP000321306">
    <property type="component" value="Unassembled WGS sequence"/>
</dbReference>
<dbReference type="InterPro" id="IPR017871">
    <property type="entry name" value="ABC_transporter-like_CS"/>
</dbReference>
<organism evidence="11 12">
    <name type="scientific">Deinococcus cellulosilyticus (strain DSM 18568 / NBRC 106333 / KACC 11606 / 5516J-15)</name>
    <dbReference type="NCBI Taxonomy" id="1223518"/>
    <lineage>
        <taxon>Bacteria</taxon>
        <taxon>Thermotogati</taxon>
        <taxon>Deinococcota</taxon>
        <taxon>Deinococci</taxon>
        <taxon>Deinococcales</taxon>
        <taxon>Deinococcaceae</taxon>
        <taxon>Deinococcus</taxon>
    </lineage>
</organism>
<dbReference type="InterPro" id="IPR027417">
    <property type="entry name" value="P-loop_NTPase"/>
</dbReference>
<dbReference type="CDD" id="cd03215">
    <property type="entry name" value="ABC_Carb_Monos_II"/>
    <property type="match status" value="1"/>
</dbReference>
<keyword evidence="6 11" id="KW-0067">ATP-binding</keyword>
<evidence type="ECO:0000256" key="6">
    <source>
        <dbReference type="ARBA" id="ARBA00022840"/>
    </source>
</evidence>
<evidence type="ECO:0000256" key="2">
    <source>
        <dbReference type="ARBA" id="ARBA00022448"/>
    </source>
</evidence>
<proteinExistence type="predicted"/>
<dbReference type="PROSITE" id="PS50893">
    <property type="entry name" value="ABC_TRANSPORTER_2"/>
    <property type="match status" value="2"/>
</dbReference>
<dbReference type="GO" id="GO:0005886">
    <property type="term" value="C:plasma membrane"/>
    <property type="evidence" value="ECO:0007669"/>
    <property type="project" value="UniProtKB-SubCell"/>
</dbReference>
<evidence type="ECO:0000256" key="8">
    <source>
        <dbReference type="ARBA" id="ARBA00023136"/>
    </source>
</evidence>
<reference evidence="11 12" key="1">
    <citation type="submission" date="2019-07" db="EMBL/GenBank/DDBJ databases">
        <title>Whole genome shotgun sequence of Deinococcus cellulosilyticus NBRC 106333.</title>
        <authorList>
            <person name="Hosoyama A."/>
            <person name="Uohara A."/>
            <person name="Ohji S."/>
            <person name="Ichikawa N."/>
        </authorList>
    </citation>
    <scope>NUCLEOTIDE SEQUENCE [LARGE SCALE GENOMIC DNA]</scope>
    <source>
        <strain evidence="11 12">NBRC 106333</strain>
    </source>
</reference>
<dbReference type="Pfam" id="PF00005">
    <property type="entry name" value="ABC_tran"/>
    <property type="match status" value="2"/>
</dbReference>
<dbReference type="Gene3D" id="3.40.50.300">
    <property type="entry name" value="P-loop containing nucleotide triphosphate hydrolases"/>
    <property type="match status" value="2"/>
</dbReference>
<keyword evidence="5" id="KW-0547">Nucleotide-binding</keyword>
<dbReference type="PROSITE" id="PS00211">
    <property type="entry name" value="ABC_TRANSPORTER_1"/>
    <property type="match status" value="1"/>
</dbReference>
<comment type="subcellular location">
    <subcellularLocation>
        <location evidence="1">Cell membrane</location>
        <topology evidence="1">Peripheral membrane protein</topology>
    </subcellularLocation>
</comment>
<gene>
    <name evidence="11" type="ORF">DC3_16940</name>
</gene>
<feature type="domain" description="ABC transporter" evidence="10">
    <location>
        <begin position="9"/>
        <end position="245"/>
    </location>
</feature>
<dbReference type="SUPFAM" id="SSF52540">
    <property type="entry name" value="P-loop containing nucleoside triphosphate hydrolases"/>
    <property type="match status" value="2"/>
</dbReference>
<evidence type="ECO:0000313" key="12">
    <source>
        <dbReference type="Proteomes" id="UP000321306"/>
    </source>
</evidence>
<dbReference type="InterPro" id="IPR003439">
    <property type="entry name" value="ABC_transporter-like_ATP-bd"/>
</dbReference>
<sequence>MTQAKPTAIELRGITKRFPLVLANDNINLKVKWGSIHALVGENGAGKSTLMKILYGMQPPTSGEIWVNGQQVHFHDPKDAIAQGIGMVHQHFMLVEPLTVTENVILGMEPTQGTSINYGAARKRVKELIDQFKFDLNPDAKIEDLPVGLQQKVEILKTLYRGAKILILDEPTAVLTPNETRELFSFLKNNYIAQGNSVIFISHKLHEVLELCDEISVIRDGKMIGSIDASDATEIKIARMMVGRDVVLSVEKAPPQPKEIALELQNVVVQGGHKKPIVNNVSFSVRAGEIVGIAGIEGNGQSQLVEAITGLMHINGGRILYQGKDLPRANAARVSLAGVSHIPEDRNERGLVVDMTTAENMILGQHTRAPFAGFLGLLDLEKIEQVARERSDKFDVRPRSTSLLASQYSGGNAQKIIVAREMAKSPKILIASQPTRGVDIGAIEFIHKQIVAARDQGLAVLLVSADLTEVMNLSDRILVMFEGEIVGEVDAEKATQEQLGLMMAGVRNAPPIPDQGLQGSAAVPSGSPNSSAPEVDRDSGGAVAGSSLNKPVQNPDQD</sequence>
<evidence type="ECO:0000256" key="1">
    <source>
        <dbReference type="ARBA" id="ARBA00004202"/>
    </source>
</evidence>
<protein>
    <submittedName>
        <fullName evidence="11">Sugar ABC transporter ATP-binding protein</fullName>
    </submittedName>
</protein>
<dbReference type="GO" id="GO:0016887">
    <property type="term" value="F:ATP hydrolysis activity"/>
    <property type="evidence" value="ECO:0007669"/>
    <property type="project" value="InterPro"/>
</dbReference>
<dbReference type="FunFam" id="3.40.50.300:FF:000127">
    <property type="entry name" value="Ribose import ATP-binding protein RbsA"/>
    <property type="match status" value="1"/>
</dbReference>
<keyword evidence="4" id="KW-0677">Repeat</keyword>
<dbReference type="InterPro" id="IPR050107">
    <property type="entry name" value="ABC_carbohydrate_import_ATPase"/>
</dbReference>
<dbReference type="PANTHER" id="PTHR43790">
    <property type="entry name" value="CARBOHYDRATE TRANSPORT ATP-BINDING PROTEIN MG119-RELATED"/>
    <property type="match status" value="1"/>
</dbReference>
<evidence type="ECO:0000259" key="10">
    <source>
        <dbReference type="PROSITE" id="PS50893"/>
    </source>
</evidence>
<comment type="caution">
    <text evidence="11">The sequence shown here is derived from an EMBL/GenBank/DDBJ whole genome shotgun (WGS) entry which is preliminary data.</text>
</comment>
<dbReference type="InterPro" id="IPR003593">
    <property type="entry name" value="AAA+_ATPase"/>
</dbReference>
<dbReference type="GO" id="GO:0005524">
    <property type="term" value="F:ATP binding"/>
    <property type="evidence" value="ECO:0007669"/>
    <property type="project" value="UniProtKB-KW"/>
</dbReference>
<dbReference type="SMART" id="SM00382">
    <property type="entry name" value="AAA"/>
    <property type="match status" value="2"/>
</dbReference>
<keyword evidence="3" id="KW-1003">Cell membrane</keyword>
<dbReference type="AlphaFoldDB" id="A0A511MZS6"/>
<feature type="region of interest" description="Disordered" evidence="9">
    <location>
        <begin position="506"/>
        <end position="558"/>
    </location>
</feature>
<evidence type="ECO:0000256" key="4">
    <source>
        <dbReference type="ARBA" id="ARBA00022737"/>
    </source>
</evidence>
<keyword evidence="12" id="KW-1185">Reference proteome</keyword>
<evidence type="ECO:0000256" key="3">
    <source>
        <dbReference type="ARBA" id="ARBA00022475"/>
    </source>
</evidence>
<dbReference type="EMBL" id="BJXB01000006">
    <property type="protein sequence ID" value="GEM46059.1"/>
    <property type="molecule type" value="Genomic_DNA"/>
</dbReference>
<dbReference type="CDD" id="cd03216">
    <property type="entry name" value="ABC_Carb_Monos_I"/>
    <property type="match status" value="1"/>
</dbReference>
<name>A0A511MZS6_DEIC1</name>
<keyword evidence="2" id="KW-0813">Transport</keyword>
<keyword evidence="7" id="KW-1278">Translocase</keyword>